<accession>A0AAW0RB39</accession>
<proteinExistence type="predicted"/>
<dbReference type="Gene3D" id="3.30.70.120">
    <property type="match status" value="1"/>
</dbReference>
<keyword evidence="3" id="KW-1185">Reference proteome</keyword>
<evidence type="ECO:0000256" key="1">
    <source>
        <dbReference type="ARBA" id="ARBA00020998"/>
    </source>
</evidence>
<dbReference type="InterPro" id="IPR015867">
    <property type="entry name" value="N-reg_PII/ATP_PRibTrfase_C"/>
</dbReference>
<dbReference type="AlphaFoldDB" id="A0AAW0RB39"/>
<name>A0AAW0RB39_9PEZI</name>
<dbReference type="InterPro" id="IPR036069">
    <property type="entry name" value="DUF34/NIF3_sf"/>
</dbReference>
<dbReference type="PANTHER" id="PTHR41774:SF1">
    <property type="entry name" value="NGG1P INTERACTING FACTOR NIF3"/>
    <property type="match status" value="1"/>
</dbReference>
<dbReference type="PANTHER" id="PTHR41774">
    <property type="match status" value="1"/>
</dbReference>
<evidence type="ECO:0000313" key="2">
    <source>
        <dbReference type="EMBL" id="KAK8132014.1"/>
    </source>
</evidence>
<gene>
    <name evidence="2" type="ORF">PG999_000187</name>
</gene>
<comment type="caution">
    <text evidence="2">The sequence shown here is derived from an EMBL/GenBank/DDBJ whole genome shotgun (WGS) entry which is preliminary data.</text>
</comment>
<evidence type="ECO:0000313" key="3">
    <source>
        <dbReference type="Proteomes" id="UP001392437"/>
    </source>
</evidence>
<dbReference type="SUPFAM" id="SSF102705">
    <property type="entry name" value="NIF3 (NGG1p interacting factor 3)-like"/>
    <property type="match status" value="1"/>
</dbReference>
<dbReference type="EMBL" id="JAQQWP010000001">
    <property type="protein sequence ID" value="KAK8132014.1"/>
    <property type="molecule type" value="Genomic_DNA"/>
</dbReference>
<reference evidence="2 3" key="1">
    <citation type="submission" date="2023-01" db="EMBL/GenBank/DDBJ databases">
        <title>Analysis of 21 Apiospora genomes using comparative genomics revels a genus with tremendous synthesis potential of carbohydrate active enzymes and secondary metabolites.</title>
        <authorList>
            <person name="Sorensen T."/>
        </authorList>
    </citation>
    <scope>NUCLEOTIDE SEQUENCE [LARGE SCALE GENOMIC DNA]</scope>
    <source>
        <strain evidence="2 3">CBS 117206</strain>
    </source>
</reference>
<sequence length="119" mass="12908">MATPTAAAAAATVFRLVFNVPKDHLAACKKAIFAAGAGRYPQSNYTECCWETDGTGQFRPGDAARPHLGAVGQLEQVPETRVETPCVGKDVAKKVIEALKKAHPYEEPSYQLYKVEDLE</sequence>
<protein>
    <recommendedName>
        <fullName evidence="1">ATP phosphoribosyltransferase</fullName>
    </recommendedName>
</protein>
<dbReference type="Proteomes" id="UP001392437">
    <property type="component" value="Unassembled WGS sequence"/>
</dbReference>
<organism evidence="2 3">
    <name type="scientific">Apiospora kogelbergensis</name>
    <dbReference type="NCBI Taxonomy" id="1337665"/>
    <lineage>
        <taxon>Eukaryota</taxon>
        <taxon>Fungi</taxon>
        <taxon>Dikarya</taxon>
        <taxon>Ascomycota</taxon>
        <taxon>Pezizomycotina</taxon>
        <taxon>Sordariomycetes</taxon>
        <taxon>Xylariomycetidae</taxon>
        <taxon>Amphisphaeriales</taxon>
        <taxon>Apiosporaceae</taxon>
        <taxon>Apiospora</taxon>
    </lineage>
</organism>